<evidence type="ECO:0000313" key="10">
    <source>
        <dbReference type="Proteomes" id="UP000235728"/>
    </source>
</evidence>
<feature type="compositionally biased region" description="Basic and acidic residues" evidence="5">
    <location>
        <begin position="1626"/>
        <end position="1635"/>
    </location>
</feature>
<dbReference type="OMA" id="QERWTCI"/>
<evidence type="ECO:0000259" key="7">
    <source>
        <dbReference type="Pfam" id="PF11732"/>
    </source>
</evidence>
<feature type="domain" description="THO complex subunitTHOC2 C-terminal" evidence="6">
    <location>
        <begin position="1208"/>
        <end position="1540"/>
    </location>
</feature>
<feature type="region of interest" description="Disordered" evidence="5">
    <location>
        <begin position="539"/>
        <end position="559"/>
    </location>
</feature>
<keyword evidence="4" id="KW-0539">Nucleus</keyword>
<comment type="caution">
    <text evidence="9">The sequence shown here is derived from an EMBL/GenBank/DDBJ whole genome shotgun (WGS) entry which is preliminary data.</text>
</comment>
<feature type="compositionally biased region" description="Low complexity" evidence="5">
    <location>
        <begin position="598"/>
        <end position="610"/>
    </location>
</feature>
<dbReference type="InterPro" id="IPR021418">
    <property type="entry name" value="THO_THOC2_C"/>
</dbReference>
<feature type="compositionally biased region" description="Pro residues" evidence="5">
    <location>
        <begin position="2053"/>
        <end position="2066"/>
    </location>
</feature>
<dbReference type="Proteomes" id="UP000235728">
    <property type="component" value="Unassembled WGS sequence"/>
</dbReference>
<feature type="compositionally biased region" description="Polar residues" evidence="5">
    <location>
        <begin position="2008"/>
        <end position="2017"/>
    </location>
</feature>
<feature type="compositionally biased region" description="Polar residues" evidence="5">
    <location>
        <begin position="1974"/>
        <end position="1986"/>
    </location>
</feature>
<feature type="compositionally biased region" description="Basic and acidic residues" evidence="5">
    <location>
        <begin position="1900"/>
        <end position="1909"/>
    </location>
</feature>
<feature type="compositionally biased region" description="Basic and acidic residues" evidence="5">
    <location>
        <begin position="539"/>
        <end position="558"/>
    </location>
</feature>
<feature type="region of interest" description="Disordered" evidence="5">
    <location>
        <begin position="1"/>
        <end position="138"/>
    </location>
</feature>
<dbReference type="InterPro" id="IPR040007">
    <property type="entry name" value="Tho2"/>
</dbReference>
<dbReference type="GO" id="GO:0006406">
    <property type="term" value="P:mRNA export from nucleus"/>
    <property type="evidence" value="ECO:0007669"/>
    <property type="project" value="InterPro"/>
</dbReference>
<dbReference type="Pfam" id="PF11732">
    <property type="entry name" value="Thoc2"/>
    <property type="match status" value="1"/>
</dbReference>
<dbReference type="GO" id="GO:0006397">
    <property type="term" value="P:mRNA processing"/>
    <property type="evidence" value="ECO:0007669"/>
    <property type="project" value="InterPro"/>
</dbReference>
<feature type="compositionally biased region" description="Basic and acidic residues" evidence="5">
    <location>
        <begin position="2172"/>
        <end position="2215"/>
    </location>
</feature>
<evidence type="ECO:0000313" key="9">
    <source>
        <dbReference type="EMBL" id="PMB73285.1"/>
    </source>
</evidence>
<evidence type="ECO:0000259" key="6">
    <source>
        <dbReference type="Pfam" id="PF11262"/>
    </source>
</evidence>
<dbReference type="PANTHER" id="PTHR21597">
    <property type="entry name" value="THO2 PROTEIN"/>
    <property type="match status" value="1"/>
</dbReference>
<accession>A0A2N6P191</accession>
<dbReference type="EMBL" id="MRVG01000001">
    <property type="protein sequence ID" value="PMB73285.1"/>
    <property type="molecule type" value="Genomic_DNA"/>
</dbReference>
<evidence type="ECO:0000256" key="3">
    <source>
        <dbReference type="ARBA" id="ARBA00019596"/>
    </source>
</evidence>
<feature type="compositionally biased region" description="Basic and acidic residues" evidence="5">
    <location>
        <begin position="2258"/>
        <end position="2276"/>
    </location>
</feature>
<feature type="compositionally biased region" description="Basic and acidic residues" evidence="5">
    <location>
        <begin position="1685"/>
        <end position="1759"/>
    </location>
</feature>
<evidence type="ECO:0000256" key="5">
    <source>
        <dbReference type="SAM" id="MobiDB-lite"/>
    </source>
</evidence>
<dbReference type="Pfam" id="PF16134">
    <property type="entry name" value="THOC2_N"/>
    <property type="match status" value="1"/>
</dbReference>
<feature type="compositionally biased region" description="Basic and acidic residues" evidence="5">
    <location>
        <begin position="583"/>
        <end position="597"/>
    </location>
</feature>
<feature type="compositionally biased region" description="Basic and acidic residues" evidence="5">
    <location>
        <begin position="1870"/>
        <end position="1892"/>
    </location>
</feature>
<comment type="similarity">
    <text evidence="2">Belongs to the THOC2 family.</text>
</comment>
<feature type="compositionally biased region" description="Low complexity" evidence="5">
    <location>
        <begin position="73"/>
        <end position="96"/>
    </location>
</feature>
<evidence type="ECO:0000256" key="2">
    <source>
        <dbReference type="ARBA" id="ARBA00007857"/>
    </source>
</evidence>
<evidence type="ECO:0000256" key="1">
    <source>
        <dbReference type="ARBA" id="ARBA00004123"/>
    </source>
</evidence>
<dbReference type="Pfam" id="PF11262">
    <property type="entry name" value="Tho2"/>
    <property type="match status" value="1"/>
</dbReference>
<dbReference type="GO" id="GO:0003729">
    <property type="term" value="F:mRNA binding"/>
    <property type="evidence" value="ECO:0007669"/>
    <property type="project" value="TreeGrafter"/>
</dbReference>
<reference evidence="9 10" key="1">
    <citation type="journal article" date="2016" name="Appl. Microbiol. Biotechnol.">
        <title>Characterization of T-DNA insertion mutants with decreased virulence in the entomopathogenic fungus Beauveria bassiana JEF-007.</title>
        <authorList>
            <person name="Kim S."/>
            <person name="Lee S.J."/>
            <person name="Nai Y.S."/>
            <person name="Yu J.S."/>
            <person name="Lee M.R."/>
            <person name="Yang Y.T."/>
            <person name="Kim J.S."/>
        </authorList>
    </citation>
    <scope>NUCLEOTIDE SEQUENCE [LARGE SCALE GENOMIC DNA]</scope>
    <source>
        <strain evidence="9 10">JEF-007</strain>
    </source>
</reference>
<feature type="compositionally biased region" description="Pro residues" evidence="5">
    <location>
        <begin position="1940"/>
        <end position="1949"/>
    </location>
</feature>
<gene>
    <name evidence="9" type="primary">tho2</name>
    <name evidence="9" type="ORF">BM221_000706</name>
</gene>
<protein>
    <recommendedName>
        <fullName evidence="3">THO complex subunit 2</fullName>
    </recommendedName>
</protein>
<feature type="compositionally biased region" description="Basic and acidic residues" evidence="5">
    <location>
        <begin position="1823"/>
        <end position="1860"/>
    </location>
</feature>
<feature type="domain" description="THO complex subunit 2 N-terminal" evidence="8">
    <location>
        <begin position="143"/>
        <end position="871"/>
    </location>
</feature>
<name>A0A2N6P191_BEABA</name>
<dbReference type="GO" id="GO:0000445">
    <property type="term" value="C:THO complex part of transcription export complex"/>
    <property type="evidence" value="ECO:0007669"/>
    <property type="project" value="TreeGrafter"/>
</dbReference>
<sequence length="2292" mass="253432">MPPKRKRSDRPSGGETGRPSPHRPAEMVMGHHERDDGNNRGRGRTRGASGRRDSSHVHGRNGPQGQPYPQPSPTRQRQGSGPQQPSSQASRQRTASTPSSPVKPAPMHPPSESSTASARPRQQRRESQTLKPPKPSNYYFDIITDEQLANWAAAGRDHVVSRGAQARDDIDVVELSSLLQEFIHAVLAGKLSPEEAGACVKEIIGEENTEVIKDSFKFLPHTLFLDSLAIVMDNDSDLYQPILRQFLMSTGVSTALMRQILDAPILQQLGLIRDTFARLGVRQATNLLYRQANYNLLREESEGYSKLITELFTTSSVPPPPPELAQHTFERVKALIGTFDLDVGRVLDVTLDVAAAVLIKQYKFFVKFLRVSSWWPRSQVKLNSTAYSAGLPTWAHPDYSDWVTSPQDEEVNAEAKQLRDVEFWNRARDIHLAAFFELGGRQVPEQAIQTALIANAENNHDGSLDLEQQWIKETNTLPPPGNRVAAQLLGFKLRFYNSELRAEADVLPANLLYLAALLVKVGFISLIDLYPHLSPADDKMEEVREQELKKKEEEERASRGGAMNALLMAGVLPQGDDDNPNAVRKEVPKKTEAETKQAAEQAQEAKPQLPEPLEQKVSFLTQLLTIGAIPESLFILGRFPWIPETFPDVLSRIHRILNVSVDKVYNASKPTSITDITCPTKFVPDLDQTGIPKGSVKLTRLPVKKIWRWPFPDKFDTNENQTYRFYWDEWSDHIPVCQTVDDVFTLCSTFLNISGVCIGKDEVLLSKLASIGSMSLTQDGSEENLKRWHDLLKRLLLPALSHTKANAAVVNAIWDLLKLYPTTTRYALYAEWFEGQTSRLPAMRTAFARAIAETRGTMKRVSLTNLGEMAKQLAKTSYSSPGIVFRVAFEQLESYPNLIEAFVECAKYFTDLSYDVLVWSLMNSLGKSRSRTQADHALTTSKWLQALSKFTGKVFRRYSLLNAIPVLLYVNDQLFHGNSTDLIILKELMSSMGGIVDLIDFTDYQILSMAGFPSLRKHTLMRGGDKRYDNIKSSKRLIEALTESGLAARLLVNLAQYRQATIFRVPEGEAHLKFLSSVIDVSHQTLIQYLDFLWNNMEQPDFDSIVPSIPDLMQTYGLDVGLAFLIGRASLSQRVFHWNMEDHEATKGTPVQIDKDGDLAMVEKAAADDSVPELAVAIDQNQAQIAQISASLQPLTNAVKASARPEVWDKITPELATTFWALQLGDIYCPADIYKTEADRLKAEESALLRDRSDMSRRGQELRTEKRKELTQTQINLLEDRKKHVKTQANWTKYLTNLFQESFRPTAKADAISDVLLEQCILPRVLISPADTEYTFRFIKSLHDNNAPGFKLMSLYNRLFHANRLRTLIFTCSVREAEYLGRFLKLILEDLSIWHKNAPASGGKNVKNAQKALGAYETEGIGPRDNGRRGFALTLDDQGKPLTFVEHAQFRDLLFGWHKNLNSALKSCLGGSEWMHIRNALTVLKSVVDFFPAIDFMASQFSAQLQKITQQEAAQKTAPEDELGGRVDLSVAAQGALSELQRRKSKWVLVQVFRTNADVGTKTNDRAAASALRATASDFKPGVAKINASRTGEEEDGEVQDSKQKKLVAAAGGPGRDNLPARPSRGGREAGKEEVSTSGQSRSSTPKTAPKGDRGYNLPDRPNLPTRPDVPIPGHYTPERFNQSRGHERRDGREGRESREGRNQREPREGREGRESFDSRPGRNERDRQRDGASVDASKSREQERQPRNTRGGGEDESKAPSPAPQAGQAEPMMNPQRAALFAKEENAKPPRSGPEPDRSKSRRPEQASGTDNVNPERAALLDLRDDKSSGRSSRNDGRDRDRDRSGRNQSPRHESRHGEQSTTGTPSNFDERHGRIHVADHRPPGRSRDRSPGMSGSFRNDKGADRSEAFYGAPRGLEAEKRHHSGYQDPNYGRLNPVPQGPETPSGPRPRGRGAARGGHATPTGPAVHQDSRATLSDQNLTPTTERLPPSGPASVRGWRAGYEASTPGSATSTHDGPTRKQGGSNGEAAGAPSGMHPDRLAAIDNKSAQGPQPPPPPPPGPPPSHNRGGEGNIPTGPSAASDRHRGGRRQLAGINSALQQGSMDNMGRGSNNNNNNNNNNSHGRHNPSRQMLGGNSDAQVLAGGTQPSTPGQEHGRWMDAPKGPSNGDGSGRDQSRGYRDNNRDRSGRSGRPRSHERDGKSGGGHGEHRDRRSMGGHGGSSEQQGPRGPGAGPDWPGHAGNNVNRGGVGRGSGGSRTDDRGHREDRGRKRRSEEGAGTAPNERGEKRARR</sequence>
<evidence type="ECO:0000256" key="4">
    <source>
        <dbReference type="ARBA" id="ARBA00023242"/>
    </source>
</evidence>
<feature type="domain" description="THO complex subunitTHOC2 N-terminal" evidence="7">
    <location>
        <begin position="873"/>
        <end position="948"/>
    </location>
</feature>
<feature type="compositionally biased region" description="Basic and acidic residues" evidence="5">
    <location>
        <begin position="1783"/>
        <end position="1806"/>
    </location>
</feature>
<evidence type="ECO:0000259" key="8">
    <source>
        <dbReference type="Pfam" id="PF16134"/>
    </source>
</evidence>
<dbReference type="InterPro" id="IPR032302">
    <property type="entry name" value="THOC2_N"/>
</dbReference>
<feature type="region of interest" description="Disordered" evidence="5">
    <location>
        <begin position="1589"/>
        <end position="2292"/>
    </location>
</feature>
<feature type="compositionally biased region" description="Low complexity" evidence="5">
    <location>
        <begin position="2113"/>
        <end position="2122"/>
    </location>
</feature>
<feature type="compositionally biased region" description="Low complexity" evidence="5">
    <location>
        <begin position="1959"/>
        <end position="1968"/>
    </location>
</feature>
<comment type="subcellular location">
    <subcellularLocation>
        <location evidence="1">Nucleus</location>
    </subcellularLocation>
</comment>
<feature type="region of interest" description="Disordered" evidence="5">
    <location>
        <begin position="571"/>
        <end position="610"/>
    </location>
</feature>
<proteinExistence type="inferred from homology"/>
<feature type="compositionally biased region" description="Basic and acidic residues" evidence="5">
    <location>
        <begin position="23"/>
        <end position="39"/>
    </location>
</feature>
<dbReference type="InterPro" id="IPR021726">
    <property type="entry name" value="THO_THOC2_N"/>
</dbReference>
<organism evidence="9 10">
    <name type="scientific">Beauveria bassiana</name>
    <name type="common">White muscardine disease fungus</name>
    <name type="synonym">Tritirachium shiotae</name>
    <dbReference type="NCBI Taxonomy" id="176275"/>
    <lineage>
        <taxon>Eukaryota</taxon>
        <taxon>Fungi</taxon>
        <taxon>Dikarya</taxon>
        <taxon>Ascomycota</taxon>
        <taxon>Pezizomycotina</taxon>
        <taxon>Sordariomycetes</taxon>
        <taxon>Hypocreomycetidae</taxon>
        <taxon>Hypocreales</taxon>
        <taxon>Cordycipitaceae</taxon>
        <taxon>Beauveria</taxon>
    </lineage>
</organism>
<feature type="compositionally biased region" description="Polar residues" evidence="5">
    <location>
        <begin position="1636"/>
        <end position="1647"/>
    </location>
</feature>
<dbReference type="PANTHER" id="PTHR21597:SF0">
    <property type="entry name" value="THO COMPLEX SUBUNIT 2"/>
    <property type="match status" value="1"/>
</dbReference>